<dbReference type="AlphaFoldDB" id="F4Q9S0"/>
<sequence>MQSHNDVHSLLYNQYQSNQFTKTTLMYIQEIQERNLFNYNRDDQVPSSIDHCQQRSSTMGIHHHQVYGCAITKYGGRPPSTSTKYHEGWGHGHPPHPPPSTKQATTQNNPTCLTLYNKIHDQRPYNMYHRHGQPPEQINFNSSRDNLYFLLVN</sequence>
<organism evidence="2 3">
    <name type="scientific">Cavenderia fasciculata</name>
    <name type="common">Slime mold</name>
    <name type="synonym">Dictyostelium fasciculatum</name>
    <dbReference type="NCBI Taxonomy" id="261658"/>
    <lineage>
        <taxon>Eukaryota</taxon>
        <taxon>Amoebozoa</taxon>
        <taxon>Evosea</taxon>
        <taxon>Eumycetozoa</taxon>
        <taxon>Dictyostelia</taxon>
        <taxon>Acytosteliales</taxon>
        <taxon>Cavenderiaceae</taxon>
        <taxon>Cavenderia</taxon>
    </lineage>
</organism>
<evidence type="ECO:0000256" key="1">
    <source>
        <dbReference type="SAM" id="MobiDB-lite"/>
    </source>
</evidence>
<keyword evidence="3" id="KW-1185">Reference proteome</keyword>
<dbReference type="Proteomes" id="UP000007797">
    <property type="component" value="Unassembled WGS sequence"/>
</dbReference>
<accession>F4Q9S0</accession>
<dbReference type="GeneID" id="14867736"/>
<dbReference type="RefSeq" id="XP_004354181.1">
    <property type="nucleotide sequence ID" value="XM_004354129.1"/>
</dbReference>
<evidence type="ECO:0000313" key="2">
    <source>
        <dbReference type="EMBL" id="EGG15439.1"/>
    </source>
</evidence>
<feature type="region of interest" description="Disordered" evidence="1">
    <location>
        <begin position="80"/>
        <end position="107"/>
    </location>
</feature>
<evidence type="ECO:0000313" key="3">
    <source>
        <dbReference type="Proteomes" id="UP000007797"/>
    </source>
</evidence>
<reference evidence="3" key="1">
    <citation type="journal article" date="2011" name="Genome Res.">
        <title>Phylogeny-wide analysis of social amoeba genomes highlights ancient origins for complex intercellular communication.</title>
        <authorList>
            <person name="Heidel A.J."/>
            <person name="Lawal H.M."/>
            <person name="Felder M."/>
            <person name="Schilde C."/>
            <person name="Helps N.R."/>
            <person name="Tunggal B."/>
            <person name="Rivero F."/>
            <person name="John U."/>
            <person name="Schleicher M."/>
            <person name="Eichinger L."/>
            <person name="Platzer M."/>
            <person name="Noegel A.A."/>
            <person name="Schaap P."/>
            <person name="Gloeckner G."/>
        </authorList>
    </citation>
    <scope>NUCLEOTIDE SEQUENCE [LARGE SCALE GENOMIC DNA]</scope>
    <source>
        <strain evidence="3">SH3</strain>
    </source>
</reference>
<name>F4Q9S0_CACFS</name>
<protein>
    <submittedName>
        <fullName evidence="2">Uncharacterized protein</fullName>
    </submittedName>
</protein>
<gene>
    <name evidence="2" type="ORF">DFA_10274</name>
</gene>
<dbReference type="EMBL" id="GL883026">
    <property type="protein sequence ID" value="EGG15439.1"/>
    <property type="molecule type" value="Genomic_DNA"/>
</dbReference>
<dbReference type="KEGG" id="dfa:DFA_10274"/>
<proteinExistence type="predicted"/>